<sequence>MEQKMDAVIDAFNAFQEKFGTHHQGILERMKALIILNTVATFYY</sequence>
<keyword evidence="2" id="KW-1185">Reference proteome</keyword>
<evidence type="ECO:0000313" key="1">
    <source>
        <dbReference type="EMBL" id="MFD2706604.1"/>
    </source>
</evidence>
<proteinExistence type="predicted"/>
<dbReference type="RefSeq" id="WP_380713910.1">
    <property type="nucleotide sequence ID" value="NZ_JBHUML010000005.1"/>
</dbReference>
<accession>A0ABW5T5E5</accession>
<name>A0ABW5T5E5_9BACI</name>
<evidence type="ECO:0000313" key="2">
    <source>
        <dbReference type="Proteomes" id="UP001597520"/>
    </source>
</evidence>
<organism evidence="1 2">
    <name type="scientific">Salibacterium lacus</name>
    <dbReference type="NCBI Taxonomy" id="1898109"/>
    <lineage>
        <taxon>Bacteria</taxon>
        <taxon>Bacillati</taxon>
        <taxon>Bacillota</taxon>
        <taxon>Bacilli</taxon>
        <taxon>Bacillales</taxon>
        <taxon>Bacillaceae</taxon>
    </lineage>
</organism>
<protein>
    <recommendedName>
        <fullName evidence="3">Carboxymuconolactone decarboxylase family protein</fullName>
    </recommendedName>
</protein>
<reference evidence="2" key="1">
    <citation type="journal article" date="2019" name="Int. J. Syst. Evol. Microbiol.">
        <title>The Global Catalogue of Microorganisms (GCM) 10K type strain sequencing project: providing services to taxonomists for standard genome sequencing and annotation.</title>
        <authorList>
            <consortium name="The Broad Institute Genomics Platform"/>
            <consortium name="The Broad Institute Genome Sequencing Center for Infectious Disease"/>
            <person name="Wu L."/>
            <person name="Ma J."/>
        </authorList>
    </citation>
    <scope>NUCLEOTIDE SEQUENCE [LARGE SCALE GENOMIC DNA]</scope>
    <source>
        <strain evidence="2">KCTC 33792</strain>
    </source>
</reference>
<dbReference type="Proteomes" id="UP001597520">
    <property type="component" value="Unassembled WGS sequence"/>
</dbReference>
<gene>
    <name evidence="1" type="ORF">ACFSUB_14145</name>
</gene>
<dbReference type="EMBL" id="JBHUML010000005">
    <property type="protein sequence ID" value="MFD2706604.1"/>
    <property type="molecule type" value="Genomic_DNA"/>
</dbReference>
<evidence type="ECO:0008006" key="3">
    <source>
        <dbReference type="Google" id="ProtNLM"/>
    </source>
</evidence>
<comment type="caution">
    <text evidence="1">The sequence shown here is derived from an EMBL/GenBank/DDBJ whole genome shotgun (WGS) entry which is preliminary data.</text>
</comment>